<accession>A0A151GLV2</accession>
<reference evidence="2 3" key="1">
    <citation type="journal article" date="2016" name="Sci. Rep.">
        <title>Insights into Adaptations to a Near-Obligate Nematode Endoparasitic Lifestyle from the Finished Genome of Drechmeria coniospora.</title>
        <authorList>
            <person name="Zhang L."/>
            <person name="Zhou Z."/>
            <person name="Guo Q."/>
            <person name="Fokkens L."/>
            <person name="Miskei M."/>
            <person name="Pocsi I."/>
            <person name="Zhang W."/>
            <person name="Chen M."/>
            <person name="Wang L."/>
            <person name="Sun Y."/>
            <person name="Donzelli B.G."/>
            <person name="Gibson D.M."/>
            <person name="Nelson D.R."/>
            <person name="Luo J.G."/>
            <person name="Rep M."/>
            <person name="Liu H."/>
            <person name="Yang S."/>
            <person name="Wang J."/>
            <person name="Krasnoff S.B."/>
            <person name="Xu Y."/>
            <person name="Molnar I."/>
            <person name="Lin M."/>
        </authorList>
    </citation>
    <scope>NUCLEOTIDE SEQUENCE [LARGE SCALE GENOMIC DNA]</scope>
    <source>
        <strain evidence="2 3">ARSEF 6962</strain>
    </source>
</reference>
<dbReference type="InterPro" id="IPR023375">
    <property type="entry name" value="ADC_dom_sf"/>
</dbReference>
<gene>
    <name evidence="2" type="ORF">DCS_05092</name>
</gene>
<dbReference type="AlphaFoldDB" id="A0A151GLV2"/>
<keyword evidence="3" id="KW-1185">Reference proteome</keyword>
<name>A0A151GLV2_DRECN</name>
<dbReference type="Proteomes" id="UP000076580">
    <property type="component" value="Chromosome 02"/>
</dbReference>
<feature type="compositionally biased region" description="Low complexity" evidence="1">
    <location>
        <begin position="1"/>
        <end position="20"/>
    </location>
</feature>
<dbReference type="PANTHER" id="PTHR40518:SF1">
    <property type="entry name" value="ACETOACETATE DECARBOXYLASE"/>
    <property type="match status" value="1"/>
</dbReference>
<dbReference type="EMBL" id="LAYC01000002">
    <property type="protein sequence ID" value="KYK58079.1"/>
    <property type="molecule type" value="Genomic_DNA"/>
</dbReference>
<evidence type="ECO:0000256" key="1">
    <source>
        <dbReference type="SAM" id="MobiDB-lite"/>
    </source>
</evidence>
<sequence length="329" mass="36372">MTTATAAPGAVSQSSPSAAPQRDIATSTSLSTDEDVYSRGNGTSVPEPIQVVPPPWTLIGDVYCISFWTSAAAAEKLPGHAYSPLEAGTDFADPRGGKPVGGLGMIQIIRFRESPVGPYDEMLIVPGSFDWSRDGPEGHPVVGRNPRITRVYVSQKHTCYNGRIHWNCPKHLARFDWDTGPNDSVRVKVYPHDTAGDLTESAPSTAPFFQTSFTPMSYLPPFPFATRWANYLGFQTTLTMPPLPPGQGSQGELPGTDRWCTVVPKQYSPQTRTGWFDMSMRDADEKLMGEYENFWPGLGRWQLGVKMENARLRFDDPLETWQAKARARL</sequence>
<dbReference type="RefSeq" id="XP_040657431.1">
    <property type="nucleotide sequence ID" value="XM_040802398.1"/>
</dbReference>
<proteinExistence type="predicted"/>
<evidence type="ECO:0000313" key="3">
    <source>
        <dbReference type="Proteomes" id="UP000076580"/>
    </source>
</evidence>
<evidence type="ECO:0008006" key="4">
    <source>
        <dbReference type="Google" id="ProtNLM"/>
    </source>
</evidence>
<dbReference type="Gene3D" id="2.40.400.10">
    <property type="entry name" value="Acetoacetate decarboxylase-like"/>
    <property type="match status" value="1"/>
</dbReference>
<evidence type="ECO:0000313" key="2">
    <source>
        <dbReference type="EMBL" id="KYK58079.1"/>
    </source>
</evidence>
<dbReference type="PANTHER" id="PTHR40518">
    <property type="entry name" value="ACETOACETATE DECARBOXYLASE"/>
    <property type="match status" value="1"/>
</dbReference>
<organism evidence="2 3">
    <name type="scientific">Drechmeria coniospora</name>
    <name type="common">Nematophagous fungus</name>
    <name type="synonym">Meria coniospora</name>
    <dbReference type="NCBI Taxonomy" id="98403"/>
    <lineage>
        <taxon>Eukaryota</taxon>
        <taxon>Fungi</taxon>
        <taxon>Dikarya</taxon>
        <taxon>Ascomycota</taxon>
        <taxon>Pezizomycotina</taxon>
        <taxon>Sordariomycetes</taxon>
        <taxon>Hypocreomycetidae</taxon>
        <taxon>Hypocreales</taxon>
        <taxon>Ophiocordycipitaceae</taxon>
        <taxon>Drechmeria</taxon>
    </lineage>
</organism>
<dbReference type="SUPFAM" id="SSF160104">
    <property type="entry name" value="Acetoacetate decarboxylase-like"/>
    <property type="match status" value="1"/>
</dbReference>
<comment type="caution">
    <text evidence="2">The sequence shown here is derived from an EMBL/GenBank/DDBJ whole genome shotgun (WGS) entry which is preliminary data.</text>
</comment>
<protein>
    <recommendedName>
        <fullName evidence="4">Acetoacetate decarboxylase</fullName>
    </recommendedName>
</protein>
<feature type="region of interest" description="Disordered" evidence="1">
    <location>
        <begin position="1"/>
        <end position="51"/>
    </location>
</feature>
<dbReference type="InParanoid" id="A0A151GLV2"/>
<dbReference type="GeneID" id="63717735"/>